<dbReference type="RefSeq" id="WP_055218746.1">
    <property type="nucleotide sequence ID" value="NZ_CZBI01000003.1"/>
</dbReference>
<accession>A0A174SKP5</accession>
<sequence length="82" mass="9050">MPSIRVEGIIRYDTGDIATIGEMRDNVLYSIDQLVGRKTDLICKTNGEPVDFANSIPPVINNNLDVLQSNGSLFNMQLNLTP</sequence>
<proteinExistence type="predicted"/>
<organism evidence="1 2">
    <name type="scientific">Bacteroides thetaiotaomicron</name>
    <dbReference type="NCBI Taxonomy" id="818"/>
    <lineage>
        <taxon>Bacteria</taxon>
        <taxon>Pseudomonadati</taxon>
        <taxon>Bacteroidota</taxon>
        <taxon>Bacteroidia</taxon>
        <taxon>Bacteroidales</taxon>
        <taxon>Bacteroidaceae</taxon>
        <taxon>Bacteroides</taxon>
    </lineage>
</organism>
<name>A0A174SKP5_BACT4</name>
<gene>
    <name evidence="1" type="ORF">ERS852557_02214</name>
</gene>
<dbReference type="Proteomes" id="UP000095541">
    <property type="component" value="Unassembled WGS sequence"/>
</dbReference>
<dbReference type="EMBL" id="CZBI01000003">
    <property type="protein sequence ID" value="CUP95139.1"/>
    <property type="molecule type" value="Genomic_DNA"/>
</dbReference>
<dbReference type="AlphaFoldDB" id="A0A174SKP5"/>
<evidence type="ECO:0000313" key="2">
    <source>
        <dbReference type="Proteomes" id="UP000095541"/>
    </source>
</evidence>
<evidence type="ECO:0000313" key="1">
    <source>
        <dbReference type="EMBL" id="CUP95139.1"/>
    </source>
</evidence>
<reference evidence="1 2" key="1">
    <citation type="submission" date="2015-09" db="EMBL/GenBank/DDBJ databases">
        <authorList>
            <consortium name="Pathogen Informatics"/>
        </authorList>
    </citation>
    <scope>NUCLEOTIDE SEQUENCE [LARGE SCALE GENOMIC DNA]</scope>
    <source>
        <strain evidence="1 2">2789STDY5834945</strain>
    </source>
</reference>
<protein>
    <submittedName>
        <fullName evidence="1">Uncharacterized protein</fullName>
    </submittedName>
</protein>